<protein>
    <submittedName>
        <fullName evidence="1">Uncharacterized protein</fullName>
    </submittedName>
</protein>
<accession>A0A7J7KQE6</accession>
<dbReference type="AlphaFoldDB" id="A0A7J7KQE6"/>
<dbReference type="Proteomes" id="UP000593567">
    <property type="component" value="Unassembled WGS sequence"/>
</dbReference>
<keyword evidence="2" id="KW-1185">Reference proteome</keyword>
<name>A0A7J7KQE6_BUGNE</name>
<evidence type="ECO:0000313" key="2">
    <source>
        <dbReference type="Proteomes" id="UP000593567"/>
    </source>
</evidence>
<dbReference type="EMBL" id="VXIV02000153">
    <property type="protein sequence ID" value="KAF6040358.1"/>
    <property type="molecule type" value="Genomic_DNA"/>
</dbReference>
<evidence type="ECO:0000313" key="1">
    <source>
        <dbReference type="EMBL" id="KAF6040358.1"/>
    </source>
</evidence>
<comment type="caution">
    <text evidence="1">The sequence shown here is derived from an EMBL/GenBank/DDBJ whole genome shotgun (WGS) entry which is preliminary data.</text>
</comment>
<sequence>MTNTSCTYTIHSDSNINVKTCPAVNGCYFMKRLDGEGNSIYNRLYFEDQGPATYYPSGCYTVFKDQILSSSEVIFRCVCYFDKCNKDSITALKQIENNSKVEKPVKEDNSSSQHLSTMCLTYVWILSVTTLYVT</sequence>
<reference evidence="1" key="1">
    <citation type="submission" date="2020-06" db="EMBL/GenBank/DDBJ databases">
        <title>Draft genome of Bugula neritina, a colonial animal packing powerful symbionts and potential medicines.</title>
        <authorList>
            <person name="Rayko M."/>
        </authorList>
    </citation>
    <scope>NUCLEOTIDE SEQUENCE [LARGE SCALE GENOMIC DNA]</scope>
    <source>
        <strain evidence="1">Kwan_BN1</strain>
    </source>
</reference>
<proteinExistence type="predicted"/>
<organism evidence="1 2">
    <name type="scientific">Bugula neritina</name>
    <name type="common">Brown bryozoan</name>
    <name type="synonym">Sertularia neritina</name>
    <dbReference type="NCBI Taxonomy" id="10212"/>
    <lineage>
        <taxon>Eukaryota</taxon>
        <taxon>Metazoa</taxon>
        <taxon>Spiralia</taxon>
        <taxon>Lophotrochozoa</taxon>
        <taxon>Bryozoa</taxon>
        <taxon>Gymnolaemata</taxon>
        <taxon>Cheilostomatida</taxon>
        <taxon>Flustrina</taxon>
        <taxon>Buguloidea</taxon>
        <taxon>Bugulidae</taxon>
        <taxon>Bugula</taxon>
    </lineage>
</organism>
<gene>
    <name evidence="1" type="ORF">EB796_001334</name>
</gene>